<dbReference type="AlphaFoldDB" id="A0A645CQG6"/>
<name>A0A645CQG6_9ZZZZ</name>
<comment type="caution">
    <text evidence="1">The sequence shown here is derived from an EMBL/GenBank/DDBJ whole genome shotgun (WGS) entry which is preliminary data.</text>
</comment>
<dbReference type="AntiFam" id="ANF00072">
    <property type="entry name" value="Shadow ORF (opposite TypA)"/>
</dbReference>
<accession>A0A645CQG6</accession>
<gene>
    <name evidence="1" type="ORF">SDC9_126206</name>
</gene>
<reference evidence="1" key="1">
    <citation type="submission" date="2019-08" db="EMBL/GenBank/DDBJ databases">
        <authorList>
            <person name="Kucharzyk K."/>
            <person name="Murdoch R.W."/>
            <person name="Higgins S."/>
            <person name="Loffler F."/>
        </authorList>
    </citation>
    <scope>NUCLEOTIDE SEQUENCE</scope>
</reference>
<dbReference type="EMBL" id="VSSQ01029164">
    <property type="protein sequence ID" value="MPM79173.1"/>
    <property type="molecule type" value="Genomic_DNA"/>
</dbReference>
<protein>
    <submittedName>
        <fullName evidence="1">Uncharacterized protein</fullName>
    </submittedName>
</protein>
<proteinExistence type="predicted"/>
<sequence>MRFFAHGHGLFRSDHRAGDSADNDHRAVGKRHRSGYFAVKVEKSRCVDDVDLRVLPLQRRKSDVDGNAAGNLLGIKVGGRCAVFHFAEAVDQTGIKQHSLGQRGLTLAAMPENANITNVFRGVFLHNRFPL</sequence>
<organism evidence="1">
    <name type="scientific">bioreactor metagenome</name>
    <dbReference type="NCBI Taxonomy" id="1076179"/>
    <lineage>
        <taxon>unclassified sequences</taxon>
        <taxon>metagenomes</taxon>
        <taxon>ecological metagenomes</taxon>
    </lineage>
</organism>
<evidence type="ECO:0000313" key="1">
    <source>
        <dbReference type="EMBL" id="MPM79173.1"/>
    </source>
</evidence>